<feature type="region of interest" description="Disordered" evidence="1">
    <location>
        <begin position="487"/>
        <end position="516"/>
    </location>
</feature>
<dbReference type="RefSeq" id="WP_011794345.1">
    <property type="nucleotide sequence ID" value="NZ_CP023687.1"/>
</dbReference>
<keyword evidence="3" id="KW-1185">Reference proteome</keyword>
<dbReference type="PROSITE" id="PS51257">
    <property type="entry name" value="PROKAR_LIPOPROTEIN"/>
    <property type="match status" value="1"/>
</dbReference>
<accession>A0ABY9AM99</accession>
<evidence type="ECO:0000313" key="3">
    <source>
        <dbReference type="Proteomes" id="UP001242732"/>
    </source>
</evidence>
<dbReference type="EMBL" id="CP127363">
    <property type="protein sequence ID" value="WIY47870.1"/>
    <property type="molecule type" value="Genomic_DNA"/>
</dbReference>
<dbReference type="InterPro" id="IPR021728">
    <property type="entry name" value="DUF3300"/>
</dbReference>
<dbReference type="PANTHER" id="PTHR40269:SF1">
    <property type="entry name" value="OUTER MEMBRANE PROTEIN"/>
    <property type="match status" value="1"/>
</dbReference>
<protein>
    <submittedName>
        <fullName evidence="2">DUF3300 domain-containing protein</fullName>
    </submittedName>
</protein>
<evidence type="ECO:0000256" key="1">
    <source>
        <dbReference type="SAM" id="MobiDB-lite"/>
    </source>
</evidence>
<feature type="region of interest" description="Disordered" evidence="1">
    <location>
        <begin position="615"/>
        <end position="682"/>
    </location>
</feature>
<sequence length="682" mass="70655">MVRDPALPEVAVSARPHRAVWGTAVTCIAAACALAGCERVTTPAPQAAASVPAPEPAASAPAAAAAPAAVPVAYTPPSADVLYQMVAPIALYPDKLVAQVLAGATYPDQVSAAETWLAQNPGLKGSALVNAVDPQPWDPSVKSLTAFPNVLEQMASNLPWTTALGKAYYHDPADVMNAIQAMRARAAHAGTLKSSPRLRVATVEARSLPPPLPPSQAPVALYQGPAVVAPPPTVITIEPAEVETVYVPRYDPAVVYGTPVPVYPSYRWAVPVVQPAPVAVAAGPDPVAVGALAFGAGVLVGALATSHHHGWGWNDWNLHWGPPPPPPIAWGPAPPPPAWGPAVVYRGATYVSNSPTVIENIHNRITVNNRNVYVNAPGQPPGLPAPGAPAMGFAGGPAAPVRAAMAPPMGPNGPHGQALAAALQDSHAAGQRPMPFEQRHMQAPPLAGDRNGFHQSQALMQGPGRAPMPVAPGQPAAAHAFAQPGAAAVPGAPRPLSAAFQDSRAGHGTRPLEPRHFPELQRPVEPQHAAGHRSNPAAPAMASAMGLAPAGLQPRPENGRANPAMPENRNPHAAFVAPPAPMPAPSQRPQMPAEMSMAHALQQPRQMAVPAPRMQQPVHMPQPVQQQPMHAEPRSMPVAAAMHAPQQPVPRPAMHEALREPRPAPQPQAPHHGGGHKPHEGG</sequence>
<gene>
    <name evidence="2" type="ORF">QRO08_18855</name>
</gene>
<feature type="compositionally biased region" description="Basic and acidic residues" evidence="1">
    <location>
        <begin position="653"/>
        <end position="662"/>
    </location>
</feature>
<dbReference type="PANTHER" id="PTHR40269">
    <property type="entry name" value="OUTER MEMBRANE PROTEIN-RELATED"/>
    <property type="match status" value="1"/>
</dbReference>
<reference evidence="2 3" key="1">
    <citation type="submission" date="2023-06" db="EMBL/GenBank/DDBJ databases">
        <authorList>
            <person name="Ham H."/>
            <person name="Park D.S."/>
        </authorList>
    </citation>
    <scope>NUCLEOTIDE SEQUENCE [LARGE SCALE GENOMIC DNA]</scope>
    <source>
        <strain evidence="2 3">KACC 17005</strain>
    </source>
</reference>
<feature type="compositionally biased region" description="Low complexity" evidence="1">
    <location>
        <begin position="615"/>
        <end position="630"/>
    </location>
</feature>
<organism evidence="2 3">
    <name type="scientific">Paracidovorax citrulli</name>
    <name type="common">Acidovorax citrulli</name>
    <dbReference type="NCBI Taxonomy" id="80869"/>
    <lineage>
        <taxon>Bacteria</taxon>
        <taxon>Pseudomonadati</taxon>
        <taxon>Pseudomonadota</taxon>
        <taxon>Betaproteobacteria</taxon>
        <taxon>Burkholderiales</taxon>
        <taxon>Comamonadaceae</taxon>
        <taxon>Paracidovorax</taxon>
    </lineage>
</organism>
<dbReference type="Pfam" id="PF11737">
    <property type="entry name" value="DUF3300"/>
    <property type="match status" value="1"/>
</dbReference>
<name>A0ABY9AM99_PARCI</name>
<evidence type="ECO:0000313" key="2">
    <source>
        <dbReference type="EMBL" id="WIY47870.1"/>
    </source>
</evidence>
<proteinExistence type="predicted"/>
<dbReference type="Proteomes" id="UP001242732">
    <property type="component" value="Chromosome"/>
</dbReference>